<dbReference type="AlphaFoldDB" id="A0A365GXT4"/>
<accession>A0A365GXT4</accession>
<evidence type="ECO:0000313" key="2">
    <source>
        <dbReference type="Proteomes" id="UP000251891"/>
    </source>
</evidence>
<comment type="caution">
    <text evidence="1">The sequence shown here is derived from an EMBL/GenBank/DDBJ whole genome shotgun (WGS) entry which is preliminary data.</text>
</comment>
<dbReference type="RefSeq" id="WP_111871220.1">
    <property type="nucleotide sequence ID" value="NZ_QLYX01000017.1"/>
</dbReference>
<dbReference type="OrthoDB" id="5346627at2"/>
<dbReference type="Proteomes" id="UP000251891">
    <property type="component" value="Unassembled WGS sequence"/>
</dbReference>
<dbReference type="EMBL" id="QLYX01000017">
    <property type="protein sequence ID" value="RAY11641.1"/>
    <property type="molecule type" value="Genomic_DNA"/>
</dbReference>
<keyword evidence="2" id="KW-1185">Reference proteome</keyword>
<reference evidence="1 2" key="1">
    <citation type="submission" date="2018-06" db="EMBL/GenBank/DDBJ databases">
        <title>Actinomadura craniellae sp. nov. isolated from marine sponge Craniella sp.</title>
        <authorList>
            <person name="Li L."/>
            <person name="Xu Q.H."/>
            <person name="Lin H.W."/>
            <person name="Lu Y.H."/>
        </authorList>
    </citation>
    <scope>NUCLEOTIDE SEQUENCE [LARGE SCALE GENOMIC DNA]</scope>
    <source>
        <strain evidence="1 2">LHW63021</strain>
    </source>
</reference>
<sequence length="130" mass="14257">MPGQIPDHLDHVGRGWHPLLLRLHEELLAVSPGYAVNQVKEKYGTLRVYLVSGLLRGPYLTTGEWPDDRQAAEMGREDDAARRLVAAAEEESGRTCESCGAPGRARQGAWIKTLCDGCHGPCPRAAREGR</sequence>
<evidence type="ECO:0000313" key="1">
    <source>
        <dbReference type="EMBL" id="RAY11641.1"/>
    </source>
</evidence>
<name>A0A365GXT4_9ACTN</name>
<proteinExistence type="predicted"/>
<protein>
    <submittedName>
        <fullName evidence="1">TraR/DksA family transcriptional regulator</fullName>
    </submittedName>
</protein>
<gene>
    <name evidence="1" type="ORF">DPM19_28865</name>
</gene>
<organism evidence="1 2">
    <name type="scientific">Actinomadura craniellae</name>
    <dbReference type="NCBI Taxonomy" id="2231787"/>
    <lineage>
        <taxon>Bacteria</taxon>
        <taxon>Bacillati</taxon>
        <taxon>Actinomycetota</taxon>
        <taxon>Actinomycetes</taxon>
        <taxon>Streptosporangiales</taxon>
        <taxon>Thermomonosporaceae</taxon>
        <taxon>Actinomadura</taxon>
    </lineage>
</organism>